<keyword evidence="2" id="KW-1185">Reference proteome</keyword>
<dbReference type="HOGENOM" id="CLU_2815734_0_0_1"/>
<reference evidence="1 2" key="2">
    <citation type="journal article" date="2010" name="Nucleic Acids Res.">
        <title>BeetleBase in 2010: revisions to provide comprehensive genomic information for Tribolium castaneum.</title>
        <authorList>
            <person name="Kim H.S."/>
            <person name="Murphy T."/>
            <person name="Xia J."/>
            <person name="Caragea D."/>
            <person name="Park Y."/>
            <person name="Beeman R.W."/>
            <person name="Lorenzen M.D."/>
            <person name="Butcher S."/>
            <person name="Manak J.R."/>
            <person name="Brown S.J."/>
        </authorList>
    </citation>
    <scope>GENOME REANNOTATION</scope>
    <source>
        <strain evidence="1 2">Georgia GA2</strain>
    </source>
</reference>
<dbReference type="Proteomes" id="UP000007266">
    <property type="component" value="Linkage group 7"/>
</dbReference>
<name>D6WPJ2_TRICA</name>
<sequence>MKNFRREAKREIFGTCKPVLCKFRNMDCDERPTPYLAPISPNFNFLFDTHRRKEARGWCRTCIEEEV</sequence>
<organism evidence="1 2">
    <name type="scientific">Tribolium castaneum</name>
    <name type="common">Red flour beetle</name>
    <dbReference type="NCBI Taxonomy" id="7070"/>
    <lineage>
        <taxon>Eukaryota</taxon>
        <taxon>Metazoa</taxon>
        <taxon>Ecdysozoa</taxon>
        <taxon>Arthropoda</taxon>
        <taxon>Hexapoda</taxon>
        <taxon>Insecta</taxon>
        <taxon>Pterygota</taxon>
        <taxon>Neoptera</taxon>
        <taxon>Endopterygota</taxon>
        <taxon>Coleoptera</taxon>
        <taxon>Polyphaga</taxon>
        <taxon>Cucujiformia</taxon>
        <taxon>Tenebrionidae</taxon>
        <taxon>Tenebrionidae incertae sedis</taxon>
        <taxon>Tribolium</taxon>
    </lineage>
</organism>
<evidence type="ECO:0000313" key="2">
    <source>
        <dbReference type="Proteomes" id="UP000007266"/>
    </source>
</evidence>
<dbReference type="EMBL" id="KQ971354">
    <property type="protein sequence ID" value="EFA06213.1"/>
    <property type="molecule type" value="Genomic_DNA"/>
</dbReference>
<accession>D6WPJ2</accession>
<evidence type="ECO:0000313" key="1">
    <source>
        <dbReference type="EMBL" id="EFA06213.1"/>
    </source>
</evidence>
<reference evidence="1 2" key="1">
    <citation type="journal article" date="2008" name="Nature">
        <title>The genome of the model beetle and pest Tribolium castaneum.</title>
        <authorList>
            <consortium name="Tribolium Genome Sequencing Consortium"/>
            <person name="Richards S."/>
            <person name="Gibbs R.A."/>
            <person name="Weinstock G.M."/>
            <person name="Brown S.J."/>
            <person name="Denell R."/>
            <person name="Beeman R.W."/>
            <person name="Gibbs R."/>
            <person name="Beeman R.W."/>
            <person name="Brown S.J."/>
            <person name="Bucher G."/>
            <person name="Friedrich M."/>
            <person name="Grimmelikhuijzen C.J."/>
            <person name="Klingler M."/>
            <person name="Lorenzen M."/>
            <person name="Richards S."/>
            <person name="Roth S."/>
            <person name="Schroder R."/>
            <person name="Tautz D."/>
            <person name="Zdobnov E.M."/>
            <person name="Muzny D."/>
            <person name="Gibbs R.A."/>
            <person name="Weinstock G.M."/>
            <person name="Attaway T."/>
            <person name="Bell S."/>
            <person name="Buhay C.J."/>
            <person name="Chandrabose M.N."/>
            <person name="Chavez D."/>
            <person name="Clerk-Blankenburg K.P."/>
            <person name="Cree A."/>
            <person name="Dao M."/>
            <person name="Davis C."/>
            <person name="Chacko J."/>
            <person name="Dinh H."/>
            <person name="Dugan-Rocha S."/>
            <person name="Fowler G."/>
            <person name="Garner T.T."/>
            <person name="Garnes J."/>
            <person name="Gnirke A."/>
            <person name="Hawes A."/>
            <person name="Hernandez J."/>
            <person name="Hines S."/>
            <person name="Holder M."/>
            <person name="Hume J."/>
            <person name="Jhangiani S.N."/>
            <person name="Joshi V."/>
            <person name="Khan Z.M."/>
            <person name="Jackson L."/>
            <person name="Kovar C."/>
            <person name="Kowis A."/>
            <person name="Lee S."/>
            <person name="Lewis L.R."/>
            <person name="Margolis J."/>
            <person name="Morgan M."/>
            <person name="Nazareth L.V."/>
            <person name="Nguyen N."/>
            <person name="Okwuonu G."/>
            <person name="Parker D."/>
            <person name="Richards S."/>
            <person name="Ruiz S.J."/>
            <person name="Santibanez J."/>
            <person name="Savard J."/>
            <person name="Scherer S.E."/>
            <person name="Schneider B."/>
            <person name="Sodergren E."/>
            <person name="Tautz D."/>
            <person name="Vattahil S."/>
            <person name="Villasana D."/>
            <person name="White C.S."/>
            <person name="Wright R."/>
            <person name="Park Y."/>
            <person name="Beeman R.W."/>
            <person name="Lord J."/>
            <person name="Oppert B."/>
            <person name="Lorenzen M."/>
            <person name="Brown S."/>
            <person name="Wang L."/>
            <person name="Savard J."/>
            <person name="Tautz D."/>
            <person name="Richards S."/>
            <person name="Weinstock G."/>
            <person name="Gibbs R.A."/>
            <person name="Liu Y."/>
            <person name="Worley K."/>
            <person name="Weinstock G."/>
            <person name="Elsik C.G."/>
            <person name="Reese J.T."/>
            <person name="Elhaik E."/>
            <person name="Landan G."/>
            <person name="Graur D."/>
            <person name="Arensburger P."/>
            <person name="Atkinson P."/>
            <person name="Beeman R.W."/>
            <person name="Beidler J."/>
            <person name="Brown S.J."/>
            <person name="Demuth J.P."/>
            <person name="Drury D.W."/>
            <person name="Du Y.Z."/>
            <person name="Fujiwara H."/>
            <person name="Lorenzen M."/>
            <person name="Maselli V."/>
            <person name="Osanai M."/>
            <person name="Park Y."/>
            <person name="Robertson H.M."/>
            <person name="Tu Z."/>
            <person name="Wang J.J."/>
            <person name="Wang S."/>
            <person name="Richards S."/>
            <person name="Song H."/>
            <person name="Zhang L."/>
            <person name="Sodergren E."/>
            <person name="Werner D."/>
            <person name="Stanke M."/>
            <person name="Morgenstern B."/>
            <person name="Solovyev V."/>
            <person name="Kosarev P."/>
            <person name="Brown G."/>
            <person name="Chen H.C."/>
            <person name="Ermolaeva O."/>
            <person name="Hlavina W."/>
            <person name="Kapustin Y."/>
            <person name="Kiryutin B."/>
            <person name="Kitts P."/>
            <person name="Maglott D."/>
            <person name="Pruitt K."/>
            <person name="Sapojnikov V."/>
            <person name="Souvorov A."/>
            <person name="Mackey A.J."/>
            <person name="Waterhouse R.M."/>
            <person name="Wyder S."/>
            <person name="Zdobnov E.M."/>
            <person name="Zdobnov E.M."/>
            <person name="Wyder S."/>
            <person name="Kriventseva E.V."/>
            <person name="Kadowaki T."/>
            <person name="Bork P."/>
            <person name="Aranda M."/>
            <person name="Bao R."/>
            <person name="Beermann A."/>
            <person name="Berns N."/>
            <person name="Bolognesi R."/>
            <person name="Bonneton F."/>
            <person name="Bopp D."/>
            <person name="Brown S.J."/>
            <person name="Bucher G."/>
            <person name="Butts T."/>
            <person name="Chaumot A."/>
            <person name="Denell R.E."/>
            <person name="Ferrier D.E."/>
            <person name="Friedrich M."/>
            <person name="Gordon C.M."/>
            <person name="Jindra M."/>
            <person name="Klingler M."/>
            <person name="Lan Q."/>
            <person name="Lattorff H.M."/>
            <person name="Laudet V."/>
            <person name="von Levetsow C."/>
            <person name="Liu Z."/>
            <person name="Lutz R."/>
            <person name="Lynch J.A."/>
            <person name="da Fonseca R.N."/>
            <person name="Posnien N."/>
            <person name="Reuter R."/>
            <person name="Roth S."/>
            <person name="Savard J."/>
            <person name="Schinko J.B."/>
            <person name="Schmitt C."/>
            <person name="Schoppmeier M."/>
            <person name="Schroder R."/>
            <person name="Shippy T.D."/>
            <person name="Simonnet F."/>
            <person name="Marques-Souza H."/>
            <person name="Tautz D."/>
            <person name="Tomoyasu Y."/>
            <person name="Trauner J."/>
            <person name="Van der Zee M."/>
            <person name="Vervoort M."/>
            <person name="Wittkopp N."/>
            <person name="Wimmer E.A."/>
            <person name="Yang X."/>
            <person name="Jones A.K."/>
            <person name="Sattelle D.B."/>
            <person name="Ebert P.R."/>
            <person name="Nelson D."/>
            <person name="Scott J.G."/>
            <person name="Beeman R.W."/>
            <person name="Muthukrishnan S."/>
            <person name="Kramer K.J."/>
            <person name="Arakane Y."/>
            <person name="Beeman R.W."/>
            <person name="Zhu Q."/>
            <person name="Hogenkamp D."/>
            <person name="Dixit R."/>
            <person name="Oppert B."/>
            <person name="Jiang H."/>
            <person name="Zou Z."/>
            <person name="Marshall J."/>
            <person name="Elpidina E."/>
            <person name="Vinokurov K."/>
            <person name="Oppert C."/>
            <person name="Zou Z."/>
            <person name="Evans J."/>
            <person name="Lu Z."/>
            <person name="Zhao P."/>
            <person name="Sumathipala N."/>
            <person name="Altincicek B."/>
            <person name="Vilcinskas A."/>
            <person name="Williams M."/>
            <person name="Hultmark D."/>
            <person name="Hetru C."/>
            <person name="Jiang H."/>
            <person name="Grimmelikhuijzen C.J."/>
            <person name="Hauser F."/>
            <person name="Cazzamali G."/>
            <person name="Williamson M."/>
            <person name="Park Y."/>
            <person name="Li B."/>
            <person name="Tanaka Y."/>
            <person name="Predel R."/>
            <person name="Neupert S."/>
            <person name="Schachtner J."/>
            <person name="Verleyen P."/>
            <person name="Raible F."/>
            <person name="Bork P."/>
            <person name="Friedrich M."/>
            <person name="Walden K.K."/>
            <person name="Robertson H.M."/>
            <person name="Angeli S."/>
            <person name="Foret S."/>
            <person name="Bucher G."/>
            <person name="Schuetz S."/>
            <person name="Maleszka R."/>
            <person name="Wimmer E.A."/>
            <person name="Beeman R.W."/>
            <person name="Lorenzen M."/>
            <person name="Tomoyasu Y."/>
            <person name="Miller S.C."/>
            <person name="Grossmann D."/>
            <person name="Bucher G."/>
        </authorList>
    </citation>
    <scope>NUCLEOTIDE SEQUENCE [LARGE SCALE GENOMIC DNA]</scope>
    <source>
        <strain evidence="1 2">Georgia GA2</strain>
    </source>
</reference>
<proteinExistence type="predicted"/>
<dbReference type="InParanoid" id="D6WPJ2"/>
<protein>
    <submittedName>
        <fullName evidence="1">Uncharacterized protein</fullName>
    </submittedName>
</protein>
<dbReference type="AlphaFoldDB" id="D6WPJ2"/>
<gene>
    <name evidence="1" type="primary">GLEAN_09062</name>
    <name evidence="1" type="ORF">TcasGA2_TC009062</name>
</gene>